<name>A0A843TVW5_COLES</name>
<reference evidence="1" key="1">
    <citation type="submission" date="2017-07" db="EMBL/GenBank/DDBJ databases">
        <title>Taro Niue Genome Assembly and Annotation.</title>
        <authorList>
            <person name="Atibalentja N."/>
            <person name="Keating K."/>
            <person name="Fields C.J."/>
        </authorList>
    </citation>
    <scope>NUCLEOTIDE SEQUENCE</scope>
    <source>
        <strain evidence="1">Niue_2</strain>
        <tissue evidence="1">Leaf</tissue>
    </source>
</reference>
<comment type="caution">
    <text evidence="1">The sequence shown here is derived from an EMBL/GenBank/DDBJ whole genome shotgun (WGS) entry which is preliminary data.</text>
</comment>
<dbReference type="AlphaFoldDB" id="A0A843TVW5"/>
<dbReference type="Proteomes" id="UP000652761">
    <property type="component" value="Unassembled WGS sequence"/>
</dbReference>
<evidence type="ECO:0000313" key="2">
    <source>
        <dbReference type="Proteomes" id="UP000652761"/>
    </source>
</evidence>
<proteinExistence type="predicted"/>
<accession>A0A843TVW5</accession>
<evidence type="ECO:0000313" key="1">
    <source>
        <dbReference type="EMBL" id="MQL73553.1"/>
    </source>
</evidence>
<sequence length="88" mass="9920">MAGVLPDRSCRISTIFRHNRAEKRYGKPFGTQFSKFVKDLSINFGGQDPQDMRSQSMNLNRAQILAIRPSMFKAARKSDTASLLRLGS</sequence>
<keyword evidence="2" id="KW-1185">Reference proteome</keyword>
<organism evidence="1 2">
    <name type="scientific">Colocasia esculenta</name>
    <name type="common">Wild taro</name>
    <name type="synonym">Arum esculentum</name>
    <dbReference type="NCBI Taxonomy" id="4460"/>
    <lineage>
        <taxon>Eukaryota</taxon>
        <taxon>Viridiplantae</taxon>
        <taxon>Streptophyta</taxon>
        <taxon>Embryophyta</taxon>
        <taxon>Tracheophyta</taxon>
        <taxon>Spermatophyta</taxon>
        <taxon>Magnoliopsida</taxon>
        <taxon>Liliopsida</taxon>
        <taxon>Araceae</taxon>
        <taxon>Aroideae</taxon>
        <taxon>Colocasieae</taxon>
        <taxon>Colocasia</taxon>
    </lineage>
</organism>
<gene>
    <name evidence="1" type="ORF">Taro_005912</name>
</gene>
<protein>
    <submittedName>
        <fullName evidence="1">Uncharacterized protein</fullName>
    </submittedName>
</protein>
<dbReference type="EMBL" id="NMUH01000172">
    <property type="protein sequence ID" value="MQL73553.1"/>
    <property type="molecule type" value="Genomic_DNA"/>
</dbReference>